<feature type="compositionally biased region" description="Polar residues" evidence="1">
    <location>
        <begin position="33"/>
        <end position="54"/>
    </location>
</feature>
<proteinExistence type="predicted"/>
<dbReference type="GeneID" id="105230663"/>
<reference evidence="2" key="1">
    <citation type="journal article" date="2014" name="BMC Genomics">
        <title>Characterizing the developmental transcriptome of the oriental fruit fly, Bactrocera dorsalis (Diptera: Tephritidae) through comparative genomic analysis with Drosophila melanogaster utilizing modENCODE datasets.</title>
        <authorList>
            <person name="Geib S.M."/>
            <person name="Calla B."/>
            <person name="Hall B."/>
            <person name="Hou S."/>
            <person name="Manoukis N.C."/>
        </authorList>
    </citation>
    <scope>NUCLEOTIDE SEQUENCE</scope>
    <source>
        <strain evidence="2">Punador</strain>
    </source>
</reference>
<name>A0A034VTB7_BACDO</name>
<dbReference type="OrthoDB" id="8060715at2759"/>
<evidence type="ECO:0000313" key="2">
    <source>
        <dbReference type="EMBL" id="JAC44773.1"/>
    </source>
</evidence>
<feature type="region of interest" description="Disordered" evidence="1">
    <location>
        <begin position="201"/>
        <end position="221"/>
    </location>
</feature>
<accession>A0A034VTB7</accession>
<sequence length="421" mass="47334">MASNVENFMDMSLDEYIATRKNSLHSDKKSTRAGINTSNNFEAESRNSKISNDANDYGEVMSKNFQSVTDEKAPVSSSGKLNKTFGIWRGPSCETNYIDLDYMKDEFDEMFNDPELQLSSVVNKKVQKIKNPNDLRELLQNSKIIDRSTIKGDEQCYHTDNERNGIQKTIQSNSTTEIRQSAMSFLGGSGQFRRRWYKNQNAGRRNKDGCGNRRNNYMNNESQNKIWSKNRNGGSGSGVYNGNILPINHNGRIHRFNQRNNEDNLNKRIKNVLEQINSNNSVYLNKQAGPVRDLTIECPSIAGRLTTGVVQTTPPQVLKPPVNQAQIDIKALLGVNDNNLKADTMAMWAGKLLELFQSGQQQIAHKPIYDMQIQKEIHELQGKSLLYKCPSGEVVSSDGSGIDNCKVTPNSSGVTLNYRFG</sequence>
<evidence type="ECO:0000256" key="1">
    <source>
        <dbReference type="SAM" id="MobiDB-lite"/>
    </source>
</evidence>
<organism evidence="2">
    <name type="scientific">Bactrocera dorsalis</name>
    <name type="common">Oriental fruit fly</name>
    <name type="synonym">Dacus dorsalis</name>
    <dbReference type="NCBI Taxonomy" id="27457"/>
    <lineage>
        <taxon>Eukaryota</taxon>
        <taxon>Metazoa</taxon>
        <taxon>Ecdysozoa</taxon>
        <taxon>Arthropoda</taxon>
        <taxon>Hexapoda</taxon>
        <taxon>Insecta</taxon>
        <taxon>Pterygota</taxon>
        <taxon>Neoptera</taxon>
        <taxon>Endopterygota</taxon>
        <taxon>Diptera</taxon>
        <taxon>Brachycera</taxon>
        <taxon>Muscomorpha</taxon>
        <taxon>Tephritoidea</taxon>
        <taxon>Tephritidae</taxon>
        <taxon>Bactrocera</taxon>
        <taxon>Bactrocera</taxon>
    </lineage>
</organism>
<dbReference type="RefSeq" id="XP_011209892.2">
    <property type="nucleotide sequence ID" value="XM_011211590.3"/>
</dbReference>
<dbReference type="AlphaFoldDB" id="A0A034VTB7"/>
<dbReference type="KEGG" id="bdr:105230663"/>
<protein>
    <submittedName>
        <fullName evidence="2">Uncharacterized protein</fullName>
    </submittedName>
</protein>
<dbReference type="EMBL" id="GAKP01014179">
    <property type="protein sequence ID" value="JAC44773.1"/>
    <property type="molecule type" value="Transcribed_RNA"/>
</dbReference>
<feature type="region of interest" description="Disordered" evidence="1">
    <location>
        <begin position="23"/>
        <end position="54"/>
    </location>
</feature>